<protein>
    <submittedName>
        <fullName evidence="2">Uncharacterized protein</fullName>
    </submittedName>
</protein>
<comment type="caution">
    <text evidence="2">The sequence shown here is derived from an EMBL/GenBank/DDBJ whole genome shotgun (WGS) entry which is preliminary data.</text>
</comment>
<feature type="compositionally biased region" description="Acidic residues" evidence="1">
    <location>
        <begin position="86"/>
        <end position="98"/>
    </location>
</feature>
<dbReference type="Proteomes" id="UP000748756">
    <property type="component" value="Unassembled WGS sequence"/>
</dbReference>
<sequence>MVSIPGGSAFGKALKDRRQETRRLGIATEEPANTPQSGMDDLFSPVATTPSRFSYHEEDHQQSLQQRSVASQQQAGQHRLRHDDLMDLDSETGMEVDQDPPQHLDLIVTQISDVPPEYTPSNSQPKRQPSSSQTHQDQSPFQSSQTRYSETNGRARHGESTSPSTLIQNVQGVERPASAMQRTFSQEREMSEMGRGMESPRKISRTLHSHHHQSSVDAGTGSLPRGMSPFNPAASLSQSQQHSFLRSSQH</sequence>
<feature type="non-terminal residue" evidence="2">
    <location>
        <position position="250"/>
    </location>
</feature>
<feature type="compositionally biased region" description="Polar residues" evidence="1">
    <location>
        <begin position="62"/>
        <end position="76"/>
    </location>
</feature>
<gene>
    <name evidence="2" type="ORF">BG015_004621</name>
</gene>
<organism evidence="2 3">
    <name type="scientific">Linnemannia schmuckeri</name>
    <dbReference type="NCBI Taxonomy" id="64567"/>
    <lineage>
        <taxon>Eukaryota</taxon>
        <taxon>Fungi</taxon>
        <taxon>Fungi incertae sedis</taxon>
        <taxon>Mucoromycota</taxon>
        <taxon>Mortierellomycotina</taxon>
        <taxon>Mortierellomycetes</taxon>
        <taxon>Mortierellales</taxon>
        <taxon>Mortierellaceae</taxon>
        <taxon>Linnemannia</taxon>
    </lineage>
</organism>
<proteinExistence type="predicted"/>
<feature type="compositionally biased region" description="Polar residues" evidence="1">
    <location>
        <begin position="234"/>
        <end position="250"/>
    </location>
</feature>
<dbReference type="AlphaFoldDB" id="A0A9P5UZK0"/>
<reference evidence="2" key="1">
    <citation type="journal article" date="2020" name="Fungal Divers.">
        <title>Resolving the Mortierellaceae phylogeny through synthesis of multi-gene phylogenetics and phylogenomics.</title>
        <authorList>
            <person name="Vandepol N."/>
            <person name="Liber J."/>
            <person name="Desiro A."/>
            <person name="Na H."/>
            <person name="Kennedy M."/>
            <person name="Barry K."/>
            <person name="Grigoriev I.V."/>
            <person name="Miller A.N."/>
            <person name="O'Donnell K."/>
            <person name="Stajich J.E."/>
            <person name="Bonito G."/>
        </authorList>
    </citation>
    <scope>NUCLEOTIDE SEQUENCE</scope>
    <source>
        <strain evidence="2">NRRL 6426</strain>
    </source>
</reference>
<keyword evidence="3" id="KW-1185">Reference proteome</keyword>
<feature type="compositionally biased region" description="Basic and acidic residues" evidence="1">
    <location>
        <begin position="13"/>
        <end position="23"/>
    </location>
</feature>
<evidence type="ECO:0000256" key="1">
    <source>
        <dbReference type="SAM" id="MobiDB-lite"/>
    </source>
</evidence>
<dbReference type="EMBL" id="JAAAUQ010002160">
    <property type="protein sequence ID" value="KAF9127000.1"/>
    <property type="molecule type" value="Genomic_DNA"/>
</dbReference>
<evidence type="ECO:0000313" key="3">
    <source>
        <dbReference type="Proteomes" id="UP000748756"/>
    </source>
</evidence>
<feature type="region of interest" description="Disordered" evidence="1">
    <location>
        <begin position="1"/>
        <end position="250"/>
    </location>
</feature>
<feature type="compositionally biased region" description="Polar residues" evidence="1">
    <location>
        <begin position="119"/>
        <end position="152"/>
    </location>
</feature>
<feature type="compositionally biased region" description="Polar residues" evidence="1">
    <location>
        <begin position="160"/>
        <end position="171"/>
    </location>
</feature>
<feature type="compositionally biased region" description="Basic residues" evidence="1">
    <location>
        <begin position="202"/>
        <end position="213"/>
    </location>
</feature>
<evidence type="ECO:0000313" key="2">
    <source>
        <dbReference type="EMBL" id="KAF9127000.1"/>
    </source>
</evidence>
<accession>A0A9P5UZK0</accession>
<name>A0A9P5UZK0_9FUNG</name>